<dbReference type="Proteomes" id="UP000244803">
    <property type="component" value="Chromosome 2"/>
</dbReference>
<reference evidence="1" key="1">
    <citation type="submission" date="2022-07" db="EMBL/GenBank/DDBJ databases">
        <title>Evaluation of T. orientalis genome assembly methods using nanopore sequencing and analysis of variation between genomes.</title>
        <authorList>
            <person name="Yam J."/>
            <person name="Micallef M.L."/>
            <person name="Liu M."/>
            <person name="Djordjevic S.P."/>
            <person name="Bogema D.R."/>
            <person name="Jenkins C."/>
        </authorList>
    </citation>
    <scope>NUCLEOTIDE SEQUENCE</scope>
    <source>
        <strain evidence="1">Fish Creek</strain>
    </source>
</reference>
<proteinExistence type="predicted"/>
<dbReference type="OrthoDB" id="341684at2759"/>
<evidence type="ECO:0000313" key="2">
    <source>
        <dbReference type="Proteomes" id="UP000244803"/>
    </source>
</evidence>
<gene>
    <name evidence="1" type="ORF">MACJ_001435</name>
</gene>
<protein>
    <submittedName>
        <fullName evidence="1">Uncharacterized protein</fullName>
    </submittedName>
</protein>
<organism evidence="1 2">
    <name type="scientific">Theileria orientalis</name>
    <dbReference type="NCBI Taxonomy" id="68886"/>
    <lineage>
        <taxon>Eukaryota</taxon>
        <taxon>Sar</taxon>
        <taxon>Alveolata</taxon>
        <taxon>Apicomplexa</taxon>
        <taxon>Aconoidasida</taxon>
        <taxon>Piroplasmida</taxon>
        <taxon>Theileriidae</taxon>
        <taxon>Theileria</taxon>
    </lineage>
</organism>
<dbReference type="AlphaFoldDB" id="A0A976M869"/>
<dbReference type="EMBL" id="CP056068">
    <property type="protein sequence ID" value="UKJ90501.1"/>
    <property type="molecule type" value="Genomic_DNA"/>
</dbReference>
<accession>A0A976M869</accession>
<sequence>MACFGHNSTLEELRLRVNATHPDLENEMEDLFDKNDISAEGFIPYGVVDALLRHYFMEKGLSDHVVQYLDHFGRLDLDYVRGFLHESNLLVVNEDTMLTCEEMKLLAVVWMKLISDSYKSKKLNQTNEAEYYKNKLNYQSTTPYNELRLSINSSIDGNEDMNAQELMDSYMKSVREEVERNKAGGISCFAYPASLTPNGSCASAGAVVPHRRLRHRRERNTGLCSLLGCC</sequence>
<name>A0A976M869_THEOR</name>
<evidence type="ECO:0000313" key="1">
    <source>
        <dbReference type="EMBL" id="UKJ90501.1"/>
    </source>
</evidence>